<dbReference type="Proteomes" id="UP000192923">
    <property type="component" value="Unassembled WGS sequence"/>
</dbReference>
<gene>
    <name evidence="2" type="ORF">SAMN02949497_3838</name>
</gene>
<keyword evidence="1" id="KW-0472">Membrane</keyword>
<proteinExistence type="predicted"/>
<organism evidence="2 3">
    <name type="scientific">Methylomagnum ishizawai</name>
    <dbReference type="NCBI Taxonomy" id="1760988"/>
    <lineage>
        <taxon>Bacteria</taxon>
        <taxon>Pseudomonadati</taxon>
        <taxon>Pseudomonadota</taxon>
        <taxon>Gammaproteobacteria</taxon>
        <taxon>Methylococcales</taxon>
        <taxon>Methylococcaceae</taxon>
        <taxon>Methylomagnum</taxon>
    </lineage>
</organism>
<dbReference type="RefSeq" id="WP_176225291.1">
    <property type="nucleotide sequence ID" value="NZ_FXAM01000001.1"/>
</dbReference>
<keyword evidence="1" id="KW-1133">Transmembrane helix</keyword>
<dbReference type="STRING" id="1760988.SAMN02949497_3838"/>
<evidence type="ECO:0000256" key="1">
    <source>
        <dbReference type="SAM" id="Phobius"/>
    </source>
</evidence>
<dbReference type="InterPro" id="IPR023829">
    <property type="entry name" value="PGA_PgaD"/>
</dbReference>
<keyword evidence="1" id="KW-0812">Transmembrane</keyword>
<dbReference type="EMBL" id="FXAM01000001">
    <property type="protein sequence ID" value="SMF96439.1"/>
    <property type="molecule type" value="Genomic_DNA"/>
</dbReference>
<name>A0A1Y6D0H2_9GAMM</name>
<reference evidence="2 3" key="1">
    <citation type="submission" date="2016-12" db="EMBL/GenBank/DDBJ databases">
        <authorList>
            <person name="Song W.-J."/>
            <person name="Kurnit D.M."/>
        </authorList>
    </citation>
    <scope>NUCLEOTIDE SEQUENCE [LARGE SCALE GENOMIC DNA]</scope>
    <source>
        <strain evidence="2 3">175</strain>
    </source>
</reference>
<dbReference type="AlphaFoldDB" id="A0A1Y6D0H2"/>
<dbReference type="NCBIfam" id="TIGR03940">
    <property type="entry name" value="PGA_PgaD"/>
    <property type="match status" value="1"/>
</dbReference>
<feature type="transmembrane region" description="Helical" evidence="1">
    <location>
        <begin position="67"/>
        <end position="89"/>
    </location>
</feature>
<evidence type="ECO:0000313" key="2">
    <source>
        <dbReference type="EMBL" id="SMF96439.1"/>
    </source>
</evidence>
<evidence type="ECO:0000313" key="3">
    <source>
        <dbReference type="Proteomes" id="UP000192923"/>
    </source>
</evidence>
<protein>
    <submittedName>
        <fullName evidence="2">Poly-beta-1,6-N-acetyl-D-glucosamine biosynthesis protein PgaD</fullName>
    </submittedName>
</protein>
<dbReference type="GO" id="GO:0043709">
    <property type="term" value="P:cell adhesion involved in single-species biofilm formation"/>
    <property type="evidence" value="ECO:0007669"/>
    <property type="project" value="InterPro"/>
</dbReference>
<feature type="transmembrane region" description="Helical" evidence="1">
    <location>
        <begin position="22"/>
        <end position="47"/>
    </location>
</feature>
<keyword evidence="3" id="KW-1185">Reference proteome</keyword>
<sequence>MTIELVIDQPAWQNPRQRLASWALLLCGWALWLYFAFPFVELCGWWLDVRVCSWWVNLSGGSLSLRILLFLYGKTLAGLLGGWCAWTVYNDRRERRRPAPCPLPVPQEDLRREFGVGGRQLALARNSRHTTVHFDSAGRILKLEVR</sequence>
<accession>A0A1Y6D0H2</accession>
<dbReference type="Pfam" id="PF13994">
    <property type="entry name" value="PgaD"/>
    <property type="match status" value="1"/>
</dbReference>